<evidence type="ECO:0000256" key="3">
    <source>
        <dbReference type="ARBA" id="ARBA00023121"/>
    </source>
</evidence>
<dbReference type="InterPro" id="IPR037239">
    <property type="entry name" value="OSBP_sf"/>
</dbReference>
<reference evidence="9 10" key="1">
    <citation type="submission" date="2022-05" db="EMBL/GenBank/DDBJ databases">
        <authorList>
            <consortium name="Genoscope - CEA"/>
            <person name="William W."/>
        </authorList>
    </citation>
    <scope>NUCLEOTIDE SEQUENCE [LARGE SCALE GENOMIC DNA]</scope>
</reference>
<evidence type="ECO:0000256" key="6">
    <source>
        <dbReference type="SAM" id="Coils"/>
    </source>
</evidence>
<accession>A0ABN8S7T0</accession>
<protein>
    <recommendedName>
        <fullName evidence="5">Oxysterol-binding protein</fullName>
    </recommendedName>
</protein>
<dbReference type="InterPro" id="IPR018494">
    <property type="entry name" value="Oxysterol-bd_CS"/>
</dbReference>
<dbReference type="Pfam" id="PF01237">
    <property type="entry name" value="Oxysterol_BP"/>
    <property type="match status" value="1"/>
</dbReference>
<keyword evidence="2 5" id="KW-0445">Lipid transport</keyword>
<keyword evidence="1 5" id="KW-0813">Transport</keyword>
<feature type="compositionally biased region" description="Basic and acidic residues" evidence="7">
    <location>
        <begin position="255"/>
        <end position="271"/>
    </location>
</feature>
<dbReference type="PROSITE" id="PS01013">
    <property type="entry name" value="OSBP"/>
    <property type="match status" value="1"/>
</dbReference>
<dbReference type="EMBL" id="CALNXI010002449">
    <property type="protein sequence ID" value="CAH3187787.1"/>
    <property type="molecule type" value="Genomic_DNA"/>
</dbReference>
<dbReference type="Gene3D" id="2.30.29.30">
    <property type="entry name" value="Pleckstrin-homology domain (PH domain)/Phosphotyrosine-binding domain (PTB)"/>
    <property type="match status" value="1"/>
</dbReference>
<dbReference type="CDD" id="cd13290">
    <property type="entry name" value="PH_ORP9"/>
    <property type="match status" value="1"/>
</dbReference>
<dbReference type="SUPFAM" id="SSF144000">
    <property type="entry name" value="Oxysterol-binding protein-like"/>
    <property type="match status" value="1"/>
</dbReference>
<evidence type="ECO:0000256" key="2">
    <source>
        <dbReference type="ARBA" id="ARBA00023055"/>
    </source>
</evidence>
<feature type="region of interest" description="Disordered" evidence="7">
    <location>
        <begin position="221"/>
        <end position="365"/>
    </location>
</feature>
<gene>
    <name evidence="9" type="ORF">PEVE_00017913</name>
</gene>
<dbReference type="Proteomes" id="UP001159427">
    <property type="component" value="Unassembled WGS sequence"/>
</dbReference>
<feature type="compositionally biased region" description="Acidic residues" evidence="7">
    <location>
        <begin position="326"/>
        <end position="337"/>
    </location>
</feature>
<dbReference type="PROSITE" id="PS50003">
    <property type="entry name" value="PH_DOMAIN"/>
    <property type="match status" value="1"/>
</dbReference>
<evidence type="ECO:0000256" key="5">
    <source>
        <dbReference type="RuleBase" id="RU003845"/>
    </source>
</evidence>
<evidence type="ECO:0000256" key="1">
    <source>
        <dbReference type="ARBA" id="ARBA00022448"/>
    </source>
</evidence>
<dbReference type="Pfam" id="PF00169">
    <property type="entry name" value="PH"/>
    <property type="match status" value="1"/>
</dbReference>
<dbReference type="InterPro" id="IPR011993">
    <property type="entry name" value="PH-like_dom_sf"/>
</dbReference>
<dbReference type="Gene3D" id="2.40.160.120">
    <property type="match status" value="1"/>
</dbReference>
<dbReference type="Gene3D" id="3.30.70.3490">
    <property type="match status" value="1"/>
</dbReference>
<keyword evidence="6" id="KW-0175">Coiled coil</keyword>
<comment type="caution">
    <text evidence="9">The sequence shown here is derived from an EMBL/GenBank/DDBJ whole genome shotgun (WGS) entry which is preliminary data.</text>
</comment>
<evidence type="ECO:0000256" key="7">
    <source>
        <dbReference type="SAM" id="MobiDB-lite"/>
    </source>
</evidence>
<evidence type="ECO:0000313" key="10">
    <source>
        <dbReference type="Proteomes" id="UP001159427"/>
    </source>
</evidence>
<proteinExistence type="inferred from homology"/>
<evidence type="ECO:0000313" key="9">
    <source>
        <dbReference type="EMBL" id="CAH3187787.1"/>
    </source>
</evidence>
<dbReference type="PANTHER" id="PTHR10972">
    <property type="entry name" value="OXYSTEROL-BINDING PROTEIN-RELATED"/>
    <property type="match status" value="1"/>
</dbReference>
<organism evidence="9 10">
    <name type="scientific">Porites evermanni</name>
    <dbReference type="NCBI Taxonomy" id="104178"/>
    <lineage>
        <taxon>Eukaryota</taxon>
        <taxon>Metazoa</taxon>
        <taxon>Cnidaria</taxon>
        <taxon>Anthozoa</taxon>
        <taxon>Hexacorallia</taxon>
        <taxon>Scleractinia</taxon>
        <taxon>Fungiina</taxon>
        <taxon>Poritidae</taxon>
        <taxon>Porites</taxon>
    </lineage>
</organism>
<dbReference type="PANTHER" id="PTHR10972:SF200">
    <property type="entry name" value="OXYSTEROL-BINDING PROTEIN-RELATED PROTEIN 9"/>
    <property type="match status" value="1"/>
</dbReference>
<dbReference type="SMART" id="SM00233">
    <property type="entry name" value="PH"/>
    <property type="match status" value="1"/>
</dbReference>
<dbReference type="SUPFAM" id="SSF50729">
    <property type="entry name" value="PH domain-like"/>
    <property type="match status" value="1"/>
</dbReference>
<evidence type="ECO:0000259" key="8">
    <source>
        <dbReference type="PROSITE" id="PS50003"/>
    </source>
</evidence>
<feature type="compositionally biased region" description="Polar residues" evidence="7">
    <location>
        <begin position="221"/>
        <end position="254"/>
    </location>
</feature>
<feature type="coiled-coil region" evidence="6">
    <location>
        <begin position="120"/>
        <end position="147"/>
    </location>
</feature>
<keyword evidence="3" id="KW-0446">Lipid-binding</keyword>
<name>A0ABN8S7T0_9CNID</name>
<feature type="compositionally biased region" description="Polar residues" evidence="7">
    <location>
        <begin position="272"/>
        <end position="283"/>
    </location>
</feature>
<feature type="domain" description="PH" evidence="8">
    <location>
        <begin position="2"/>
        <end position="99"/>
    </location>
</feature>
<dbReference type="Gene3D" id="1.10.287.2720">
    <property type="match status" value="1"/>
</dbReference>
<sequence length="759" mass="86581">MAVVMEGPLSKWTNVVKGWQYRWFVLDDNTGLLSYYTSKDKMMRGTRRGCLRLKGANIGIDDEDDSTFTINCDQKTFHFQARDSEEREQWIRALEDTIKRHSQSRKRPMPGFQTVFDPSQENLEMRLAEAEAYQKILEQQIKILNSQMNADVGTQDSERYAILKDTSHKMLESMNHCLNQMHTVKAECEKAIKNSVLPDNHPLMPVASDHFSANMSNVSLEHNSQTTDDIPNIDSESPAEQKTLKPSKSDPSLNTRDKTPSLSSDEGHDLSSSKATSRSNNELSSKRRTVPTHIPVENPILQPQLSYKVSPTRDGNVVPFTSYSSSEDEDEAEFFDADEFHESESAHSSSPPRTNPFSATKAWTDRDEFEVEDEDTVGGDLDAIDKHSSIITHLLSQVRLGMDLTKVVLPTFILERRSLLEMYADFFAHPDLFVDVVNHNDPRNRIVAVVKWYLSAFHAGRKSSVAKKPYNPILGETFRCFWVLPECESSRTERSQKDGPVAWASEDDVTFVAEQVSHHPPISAFYAENFSKQISFNAHIWTKSKFLGLSVGVENIGQGCVSVLPYDEDYVLTFPNGYGRSILTVPWIEIGGKTNITCAKTGYQATVQFHCRPFYGGKKHRITCEVMSPDKKCFLTITGEWNGQMFAKYADKEEAELFIDTLTMPTVVKTVKKTSKQEEFESRRLWKDVTKCLKEDDVESATGFKHKLEERQRAEARERKEKGTSWETKLFHEVGENWVYDKPLVKRLSNKIPVKRNER</sequence>
<comment type="similarity">
    <text evidence="4">Belongs to the OSBP family.</text>
</comment>
<evidence type="ECO:0000256" key="4">
    <source>
        <dbReference type="RuleBase" id="RU003844"/>
    </source>
</evidence>
<dbReference type="InterPro" id="IPR001849">
    <property type="entry name" value="PH_domain"/>
</dbReference>
<dbReference type="InterPro" id="IPR000648">
    <property type="entry name" value="Oxysterol-bd"/>
</dbReference>
<keyword evidence="10" id="KW-1185">Reference proteome</keyword>